<dbReference type="PANTHER" id="PTHR13630:SF1">
    <property type="entry name" value="GAMMA-SECRETASE-ACTIVATING PROTEIN"/>
    <property type="match status" value="1"/>
</dbReference>
<sequence length="193" mass="22284">MDTEVEGEWWYLKVIHFKMLGQPDHLEMMRIKSELGRGEQLEEGVASRLFTLLERYHSATEAVAYPLPQGYNSFLAYLAHRCLPHSVFMQYVRRGVLQLNVDVLREIVYDLDDTPQNVEKKLEIISSVPLVRSLRTLQFWQHPMSLILRSRLHAGSILAGEGPGQPRTPTQSARINAQHLETKGRVTIHENIW</sequence>
<dbReference type="AlphaFoldDB" id="A0A5B7G1K7"/>
<evidence type="ECO:0000313" key="3">
    <source>
        <dbReference type="Proteomes" id="UP000324222"/>
    </source>
</evidence>
<name>A0A5B7G1K7_PORTR</name>
<comment type="caution">
    <text evidence="2">The sequence shown here is derived from an EMBL/GenBank/DDBJ whole genome shotgun (WGS) entry which is preliminary data.</text>
</comment>
<keyword evidence="3" id="KW-1185">Reference proteome</keyword>
<dbReference type="PANTHER" id="PTHR13630">
    <property type="entry name" value="GAMMA-SECRETASE-ACTIVATING PROTEIN"/>
    <property type="match status" value="1"/>
</dbReference>
<evidence type="ECO:0000259" key="1">
    <source>
        <dbReference type="Pfam" id="PF14959"/>
    </source>
</evidence>
<dbReference type="EMBL" id="VSRR010010171">
    <property type="protein sequence ID" value="MPC51427.1"/>
    <property type="molecule type" value="Genomic_DNA"/>
</dbReference>
<proteinExistence type="predicted"/>
<dbReference type="InterPro" id="IPR026172">
    <property type="entry name" value="GSAP_fam"/>
</dbReference>
<evidence type="ECO:0000313" key="2">
    <source>
        <dbReference type="EMBL" id="MPC51427.1"/>
    </source>
</evidence>
<accession>A0A5B7G1K7</accession>
<gene>
    <name evidence="2" type="primary">pigeon_0</name>
    <name evidence="2" type="ORF">E2C01_045272</name>
</gene>
<dbReference type="OrthoDB" id="9997853at2759"/>
<dbReference type="Pfam" id="PF14959">
    <property type="entry name" value="GSAP-16"/>
    <property type="match status" value="1"/>
</dbReference>
<dbReference type="Proteomes" id="UP000324222">
    <property type="component" value="Unassembled WGS sequence"/>
</dbReference>
<feature type="domain" description="Gamma-secretase-activating protein C-terminal" evidence="1">
    <location>
        <begin position="42"/>
        <end position="122"/>
    </location>
</feature>
<dbReference type="GO" id="GO:1902004">
    <property type="term" value="P:positive regulation of amyloid-beta formation"/>
    <property type="evidence" value="ECO:0007669"/>
    <property type="project" value="TreeGrafter"/>
</dbReference>
<dbReference type="InterPro" id="IPR028010">
    <property type="entry name" value="GSAP_C_dom"/>
</dbReference>
<organism evidence="2 3">
    <name type="scientific">Portunus trituberculatus</name>
    <name type="common">Swimming crab</name>
    <name type="synonym">Neptunus trituberculatus</name>
    <dbReference type="NCBI Taxonomy" id="210409"/>
    <lineage>
        <taxon>Eukaryota</taxon>
        <taxon>Metazoa</taxon>
        <taxon>Ecdysozoa</taxon>
        <taxon>Arthropoda</taxon>
        <taxon>Crustacea</taxon>
        <taxon>Multicrustacea</taxon>
        <taxon>Malacostraca</taxon>
        <taxon>Eumalacostraca</taxon>
        <taxon>Eucarida</taxon>
        <taxon>Decapoda</taxon>
        <taxon>Pleocyemata</taxon>
        <taxon>Brachyura</taxon>
        <taxon>Eubrachyura</taxon>
        <taxon>Portunoidea</taxon>
        <taxon>Portunidae</taxon>
        <taxon>Portuninae</taxon>
        <taxon>Portunus</taxon>
    </lineage>
</organism>
<dbReference type="GO" id="GO:0005802">
    <property type="term" value="C:trans-Golgi network"/>
    <property type="evidence" value="ECO:0007669"/>
    <property type="project" value="TreeGrafter"/>
</dbReference>
<reference evidence="2 3" key="1">
    <citation type="submission" date="2019-05" db="EMBL/GenBank/DDBJ databases">
        <title>Another draft genome of Portunus trituberculatus and its Hox gene families provides insights of decapod evolution.</title>
        <authorList>
            <person name="Jeong J.-H."/>
            <person name="Song I."/>
            <person name="Kim S."/>
            <person name="Choi T."/>
            <person name="Kim D."/>
            <person name="Ryu S."/>
            <person name="Kim W."/>
        </authorList>
    </citation>
    <scope>NUCLEOTIDE SEQUENCE [LARGE SCALE GENOMIC DNA]</scope>
    <source>
        <tissue evidence="2">Muscle</tissue>
    </source>
</reference>
<protein>
    <submittedName>
        <fullName evidence="2">Protein pigeon</fullName>
    </submittedName>
</protein>